<sequence length="392" mass="43788">MTDRSAADSAAPAALAEEPVQAARLVGLRYVTDSQPGISRQRAGDGFRYLDADGAVIRDEDTLARIRALAIPPAWTDVWICARDNGHLQATGRDAKGRKQYRYHSRWRSVRDDAKYGRMIQFGQALPAIRQRVDAALKLPGLPREKVLATVVHLLQATMMRIGNEEYARSNKSFGLTTLRNRHVKVEGSQVEFRFRGKSGVRHEIHIDDPRLAKIVRRCRDLPGQELFQYVDDDGERRSVDSSDVNDYLREITGEDFTAKDFRTWSGTMLAALALQEYEKFDSDAQAKKNVVRAIESVAERLGNTPSVCRKCYVHPGVIESYLDGTMLEALRERAREELQEDLHALKPEEAAVVGLLQQRLQSASPAPAKRPSAKRKAPSGRAARTASAARA</sequence>
<dbReference type="InterPro" id="IPR001631">
    <property type="entry name" value="TopoI"/>
</dbReference>
<comment type="catalytic activity">
    <reaction evidence="1">
        <text>ATP-independent breakage of single-stranded DNA, followed by passage and rejoining.</text>
        <dbReference type="EC" id="5.6.2.1"/>
    </reaction>
</comment>
<evidence type="ECO:0000256" key="7">
    <source>
        <dbReference type="SAM" id="MobiDB-lite"/>
    </source>
</evidence>
<evidence type="ECO:0000313" key="11">
    <source>
        <dbReference type="Proteomes" id="UP000198284"/>
    </source>
</evidence>
<evidence type="ECO:0000256" key="4">
    <source>
        <dbReference type="ARBA" id="ARBA00023029"/>
    </source>
</evidence>
<dbReference type="PRINTS" id="PR00416">
    <property type="entry name" value="EUTPISMRASEI"/>
</dbReference>
<evidence type="ECO:0000259" key="8">
    <source>
        <dbReference type="Pfam" id="PF01028"/>
    </source>
</evidence>
<evidence type="ECO:0000256" key="1">
    <source>
        <dbReference type="ARBA" id="ARBA00000213"/>
    </source>
</evidence>
<evidence type="ECO:0000256" key="2">
    <source>
        <dbReference type="ARBA" id="ARBA00006645"/>
    </source>
</evidence>
<dbReference type="Gene3D" id="3.90.15.10">
    <property type="entry name" value="Topoisomerase I, Chain A, domain 3"/>
    <property type="match status" value="1"/>
</dbReference>
<dbReference type="EC" id="5.6.2.1" evidence="3"/>
<feature type="domain" description="DNA topoisomerase IB N-terminal" evidence="9">
    <location>
        <begin position="46"/>
        <end position="94"/>
    </location>
</feature>
<dbReference type="InterPro" id="IPR014711">
    <property type="entry name" value="TopoI_cat_a-hlx-sub_euk"/>
</dbReference>
<dbReference type="Proteomes" id="UP000198284">
    <property type="component" value="Unassembled WGS sequence"/>
</dbReference>
<dbReference type="Pfam" id="PF01028">
    <property type="entry name" value="Topoisom_I"/>
    <property type="match status" value="1"/>
</dbReference>
<evidence type="ECO:0000313" key="10">
    <source>
        <dbReference type="EMBL" id="SNS10239.1"/>
    </source>
</evidence>
<dbReference type="InterPro" id="IPR049331">
    <property type="entry name" value="Top1B_N_bact"/>
</dbReference>
<comment type="similarity">
    <text evidence="2">Belongs to the type IB topoisomerase family.</text>
</comment>
<evidence type="ECO:0000256" key="5">
    <source>
        <dbReference type="ARBA" id="ARBA00023125"/>
    </source>
</evidence>
<dbReference type="RefSeq" id="WP_089397271.1">
    <property type="nucleotide sequence ID" value="NZ_FZOT01000001.1"/>
</dbReference>
<dbReference type="GO" id="GO:0003917">
    <property type="term" value="F:DNA topoisomerase type I (single strand cut, ATP-independent) activity"/>
    <property type="evidence" value="ECO:0007669"/>
    <property type="project" value="UniProtKB-EC"/>
</dbReference>
<proteinExistence type="inferred from homology"/>
<reference evidence="10 11" key="1">
    <citation type="submission" date="2017-06" db="EMBL/GenBank/DDBJ databases">
        <authorList>
            <person name="Kim H.J."/>
            <person name="Triplett B.A."/>
        </authorList>
    </citation>
    <scope>NUCLEOTIDE SEQUENCE [LARGE SCALE GENOMIC DNA]</scope>
    <source>
        <strain evidence="10 11">U15</strain>
    </source>
</reference>
<dbReference type="SUPFAM" id="SSF55869">
    <property type="entry name" value="DNA topoisomerase I domain"/>
    <property type="match status" value="1"/>
</dbReference>
<keyword evidence="5" id="KW-0238">DNA-binding</keyword>
<evidence type="ECO:0000256" key="6">
    <source>
        <dbReference type="ARBA" id="ARBA00023235"/>
    </source>
</evidence>
<dbReference type="InterPro" id="IPR013500">
    <property type="entry name" value="TopoI_cat_euk"/>
</dbReference>
<dbReference type="Gene3D" id="1.10.132.120">
    <property type="match status" value="1"/>
</dbReference>
<evidence type="ECO:0000256" key="3">
    <source>
        <dbReference type="ARBA" id="ARBA00012891"/>
    </source>
</evidence>
<dbReference type="CDD" id="cd00659">
    <property type="entry name" value="Topo_IB_C"/>
    <property type="match status" value="1"/>
</dbReference>
<keyword evidence="4" id="KW-0799">Topoisomerase</keyword>
<organism evidence="10 11">
    <name type="scientific">Noviherbaspirillum humi</name>
    <dbReference type="NCBI Taxonomy" id="1688639"/>
    <lineage>
        <taxon>Bacteria</taxon>
        <taxon>Pseudomonadati</taxon>
        <taxon>Pseudomonadota</taxon>
        <taxon>Betaproteobacteria</taxon>
        <taxon>Burkholderiales</taxon>
        <taxon>Oxalobacteraceae</taxon>
        <taxon>Noviherbaspirillum</taxon>
    </lineage>
</organism>
<accession>A0A239BRG0</accession>
<dbReference type="Gene3D" id="3.30.66.10">
    <property type="entry name" value="DNA topoisomerase I domain"/>
    <property type="match status" value="1"/>
</dbReference>
<keyword evidence="6 10" id="KW-0413">Isomerase</keyword>
<feature type="compositionally biased region" description="Low complexity" evidence="7">
    <location>
        <begin position="380"/>
        <end position="392"/>
    </location>
</feature>
<keyword evidence="11" id="KW-1185">Reference proteome</keyword>
<feature type="domain" description="DNA topoisomerase I catalytic core eukaryotic-type" evidence="8">
    <location>
        <begin position="105"/>
        <end position="324"/>
    </location>
</feature>
<dbReference type="AlphaFoldDB" id="A0A239BRG0"/>
<dbReference type="GO" id="GO:0006265">
    <property type="term" value="P:DNA topological change"/>
    <property type="evidence" value="ECO:0007669"/>
    <property type="project" value="InterPro"/>
</dbReference>
<name>A0A239BRG0_9BURK</name>
<feature type="region of interest" description="Disordered" evidence="7">
    <location>
        <begin position="362"/>
        <end position="392"/>
    </location>
</feature>
<dbReference type="PROSITE" id="PS52038">
    <property type="entry name" value="TOPO_IB_2"/>
    <property type="match status" value="1"/>
</dbReference>
<protein>
    <recommendedName>
        <fullName evidence="3">DNA topoisomerase</fullName>
        <ecNumber evidence="3">5.6.2.1</ecNumber>
    </recommendedName>
</protein>
<dbReference type="InterPro" id="IPR011010">
    <property type="entry name" value="DNA_brk_join_enz"/>
</dbReference>
<evidence type="ECO:0000259" key="9">
    <source>
        <dbReference type="Pfam" id="PF21338"/>
    </source>
</evidence>
<dbReference type="GO" id="GO:0003677">
    <property type="term" value="F:DNA binding"/>
    <property type="evidence" value="ECO:0007669"/>
    <property type="project" value="UniProtKB-KW"/>
</dbReference>
<dbReference type="EMBL" id="FZOT01000001">
    <property type="protein sequence ID" value="SNS10239.1"/>
    <property type="molecule type" value="Genomic_DNA"/>
</dbReference>
<dbReference type="SUPFAM" id="SSF56349">
    <property type="entry name" value="DNA breaking-rejoining enzymes"/>
    <property type="match status" value="1"/>
</dbReference>
<dbReference type="InterPro" id="IPR035447">
    <property type="entry name" value="DNA_topo_I_N_sf"/>
</dbReference>
<dbReference type="OrthoDB" id="9778962at2"/>
<dbReference type="Pfam" id="PF21338">
    <property type="entry name" value="Top1B_N_bact"/>
    <property type="match status" value="1"/>
</dbReference>
<gene>
    <name evidence="10" type="ORF">SAMN06265795_10127</name>
</gene>